<keyword evidence="3" id="KW-1185">Reference proteome</keyword>
<dbReference type="AlphaFoldDB" id="A0A5M3MDM2"/>
<dbReference type="KEGG" id="cput:CONPUDRAFT_75893"/>
<dbReference type="Proteomes" id="UP000053558">
    <property type="component" value="Unassembled WGS sequence"/>
</dbReference>
<dbReference type="RefSeq" id="XP_007772421.1">
    <property type="nucleotide sequence ID" value="XM_007774231.1"/>
</dbReference>
<reference evidence="3" key="1">
    <citation type="journal article" date="2012" name="Science">
        <title>The Paleozoic origin of enzymatic lignin decomposition reconstructed from 31 fungal genomes.</title>
        <authorList>
            <person name="Floudas D."/>
            <person name="Binder M."/>
            <person name="Riley R."/>
            <person name="Barry K."/>
            <person name="Blanchette R.A."/>
            <person name="Henrissat B."/>
            <person name="Martinez A.T."/>
            <person name="Otillar R."/>
            <person name="Spatafora J.W."/>
            <person name="Yadav J.S."/>
            <person name="Aerts A."/>
            <person name="Benoit I."/>
            <person name="Boyd A."/>
            <person name="Carlson A."/>
            <person name="Copeland A."/>
            <person name="Coutinho P.M."/>
            <person name="de Vries R.P."/>
            <person name="Ferreira P."/>
            <person name="Findley K."/>
            <person name="Foster B."/>
            <person name="Gaskell J."/>
            <person name="Glotzer D."/>
            <person name="Gorecki P."/>
            <person name="Heitman J."/>
            <person name="Hesse C."/>
            <person name="Hori C."/>
            <person name="Igarashi K."/>
            <person name="Jurgens J.A."/>
            <person name="Kallen N."/>
            <person name="Kersten P."/>
            <person name="Kohler A."/>
            <person name="Kuees U."/>
            <person name="Kumar T.K.A."/>
            <person name="Kuo A."/>
            <person name="LaButti K."/>
            <person name="Larrondo L.F."/>
            <person name="Lindquist E."/>
            <person name="Ling A."/>
            <person name="Lombard V."/>
            <person name="Lucas S."/>
            <person name="Lundell T."/>
            <person name="Martin R."/>
            <person name="McLaughlin D.J."/>
            <person name="Morgenstern I."/>
            <person name="Morin E."/>
            <person name="Murat C."/>
            <person name="Nagy L.G."/>
            <person name="Nolan M."/>
            <person name="Ohm R.A."/>
            <person name="Patyshakuliyeva A."/>
            <person name="Rokas A."/>
            <person name="Ruiz-Duenas F.J."/>
            <person name="Sabat G."/>
            <person name="Salamov A."/>
            <person name="Samejima M."/>
            <person name="Schmutz J."/>
            <person name="Slot J.C."/>
            <person name="St John F."/>
            <person name="Stenlid J."/>
            <person name="Sun H."/>
            <person name="Sun S."/>
            <person name="Syed K."/>
            <person name="Tsang A."/>
            <person name="Wiebenga A."/>
            <person name="Young D."/>
            <person name="Pisabarro A."/>
            <person name="Eastwood D.C."/>
            <person name="Martin F."/>
            <person name="Cullen D."/>
            <person name="Grigoriev I.V."/>
            <person name="Hibbett D.S."/>
        </authorList>
    </citation>
    <scope>NUCLEOTIDE SEQUENCE [LARGE SCALE GENOMIC DNA]</scope>
    <source>
        <strain evidence="3">RWD-64-598 SS2</strain>
    </source>
</reference>
<accession>A0A5M3MDM2</accession>
<evidence type="ECO:0000256" key="1">
    <source>
        <dbReference type="SAM" id="MobiDB-lite"/>
    </source>
</evidence>
<name>A0A5M3MDM2_CONPW</name>
<proteinExistence type="predicted"/>
<organism evidence="2 3">
    <name type="scientific">Coniophora puteana (strain RWD-64-598)</name>
    <name type="common">Brown rot fungus</name>
    <dbReference type="NCBI Taxonomy" id="741705"/>
    <lineage>
        <taxon>Eukaryota</taxon>
        <taxon>Fungi</taxon>
        <taxon>Dikarya</taxon>
        <taxon>Basidiomycota</taxon>
        <taxon>Agaricomycotina</taxon>
        <taxon>Agaricomycetes</taxon>
        <taxon>Agaricomycetidae</taxon>
        <taxon>Boletales</taxon>
        <taxon>Coniophorineae</taxon>
        <taxon>Coniophoraceae</taxon>
        <taxon>Coniophora</taxon>
    </lineage>
</organism>
<gene>
    <name evidence="2" type="ORF">CONPUDRAFT_75893</name>
</gene>
<protein>
    <submittedName>
        <fullName evidence="2">Uncharacterized protein</fullName>
    </submittedName>
</protein>
<sequence>MARGSGMLGEERENKRKEGQRIELSALSSRGGGLLAGILNGSLGSDFHSPLSYDGTGPRRGSTGVRPHQEYSEAASSALRIGHIHGPWGSLPPQEQPRTPLERIVSDFKYGLLDLAATLAKPSEDWLSFACFGLRVPKPARSIIGESNLAVTTVPGANWNKVISPNSLVVYKLILPAAGGVSSERGCGNSGGPGSKTSMFNLGKILGADATGSCAVTDDHALVDVTYYCLPNRGMGGCPSGIEGDGTVDGTGGPRTGYIWESLGVSLELRLREVVAWWLWARCSRGMPLQRDAVAHDRALVGQLGLLSLEVGPMWLPVGIDGEGLVIDSLERRLLEAVVGRFRVKGVDGDRAKVVSTLVLSDATFRVMGLDRPRDKGYRTSPAVLLTSAWFRRHL</sequence>
<evidence type="ECO:0000313" key="2">
    <source>
        <dbReference type="EMBL" id="EIW77086.1"/>
    </source>
</evidence>
<feature type="region of interest" description="Disordered" evidence="1">
    <location>
        <begin position="1"/>
        <end position="20"/>
    </location>
</feature>
<evidence type="ECO:0000313" key="3">
    <source>
        <dbReference type="Proteomes" id="UP000053558"/>
    </source>
</evidence>
<feature type="compositionally biased region" description="Basic and acidic residues" evidence="1">
    <location>
        <begin position="9"/>
        <end position="20"/>
    </location>
</feature>
<dbReference type="GeneID" id="19209437"/>
<comment type="caution">
    <text evidence="2">The sequence shown here is derived from an EMBL/GenBank/DDBJ whole genome shotgun (WGS) entry which is preliminary data.</text>
</comment>
<dbReference type="EMBL" id="JH711584">
    <property type="protein sequence ID" value="EIW77086.1"/>
    <property type="molecule type" value="Genomic_DNA"/>
</dbReference>
<feature type="region of interest" description="Disordered" evidence="1">
    <location>
        <begin position="50"/>
        <end position="72"/>
    </location>
</feature>